<accession>A0A286GW16</accession>
<dbReference type="SUPFAM" id="SSF51197">
    <property type="entry name" value="Clavaminate synthase-like"/>
    <property type="match status" value="1"/>
</dbReference>
<evidence type="ECO:0000313" key="2">
    <source>
        <dbReference type="EMBL" id="SOD99224.1"/>
    </source>
</evidence>
<dbReference type="Pfam" id="PF05721">
    <property type="entry name" value="PhyH"/>
    <property type="match status" value="1"/>
</dbReference>
<dbReference type="AlphaFoldDB" id="A0A286GW16"/>
<keyword evidence="3" id="KW-1185">Reference proteome</keyword>
<dbReference type="InterPro" id="IPR008775">
    <property type="entry name" value="Phytyl_CoA_dOase-like"/>
</dbReference>
<dbReference type="GO" id="GO:0016706">
    <property type="term" value="F:2-oxoglutarate-dependent dioxygenase activity"/>
    <property type="evidence" value="ECO:0007669"/>
    <property type="project" value="UniProtKB-ARBA"/>
</dbReference>
<dbReference type="PANTHER" id="PTHR20883">
    <property type="entry name" value="PHYTANOYL-COA DIOXYGENASE DOMAIN CONTAINING 1"/>
    <property type="match status" value="1"/>
</dbReference>
<proteinExistence type="predicted"/>
<reference evidence="2 3" key="1">
    <citation type="submission" date="2017-09" db="EMBL/GenBank/DDBJ databases">
        <authorList>
            <person name="Ehlers B."/>
            <person name="Leendertz F.H."/>
        </authorList>
    </citation>
    <scope>NUCLEOTIDE SEQUENCE [LARGE SCALE GENOMIC DNA]</scope>
    <source>
        <strain evidence="2 3">USBA 140</strain>
    </source>
</reference>
<evidence type="ECO:0000313" key="3">
    <source>
        <dbReference type="Proteomes" id="UP000219621"/>
    </source>
</evidence>
<organism evidence="2 3">
    <name type="scientific">Caenispirillum bisanense</name>
    <dbReference type="NCBI Taxonomy" id="414052"/>
    <lineage>
        <taxon>Bacteria</taxon>
        <taxon>Pseudomonadati</taxon>
        <taxon>Pseudomonadota</taxon>
        <taxon>Alphaproteobacteria</taxon>
        <taxon>Rhodospirillales</taxon>
        <taxon>Novispirillaceae</taxon>
        <taxon>Caenispirillum</taxon>
    </lineage>
</organism>
<dbReference type="RefSeq" id="WP_097280646.1">
    <property type="nucleotide sequence ID" value="NZ_OCNJ01000008.1"/>
</dbReference>
<evidence type="ECO:0000256" key="1">
    <source>
        <dbReference type="ARBA" id="ARBA00001954"/>
    </source>
</evidence>
<dbReference type="EMBL" id="OCNJ01000008">
    <property type="protein sequence ID" value="SOD99224.1"/>
    <property type="molecule type" value="Genomic_DNA"/>
</dbReference>
<dbReference type="OrthoDB" id="9796766at2"/>
<keyword evidence="2" id="KW-0223">Dioxygenase</keyword>
<name>A0A286GW16_9PROT</name>
<dbReference type="PANTHER" id="PTHR20883:SF48">
    <property type="entry name" value="ECTOINE DIOXYGENASE"/>
    <property type="match status" value="1"/>
</dbReference>
<dbReference type="GO" id="GO:0005506">
    <property type="term" value="F:iron ion binding"/>
    <property type="evidence" value="ECO:0007669"/>
    <property type="project" value="UniProtKB-ARBA"/>
</dbReference>
<dbReference type="Proteomes" id="UP000219621">
    <property type="component" value="Unassembled WGS sequence"/>
</dbReference>
<comment type="cofactor">
    <cofactor evidence="1">
        <name>Fe(2+)</name>
        <dbReference type="ChEBI" id="CHEBI:29033"/>
    </cofactor>
</comment>
<protein>
    <submittedName>
        <fullName evidence="2">Phytanoyl-CoA dioxygenase (PhyH)</fullName>
    </submittedName>
</protein>
<keyword evidence="2" id="KW-0560">Oxidoreductase</keyword>
<gene>
    <name evidence="2" type="ORF">SAMN05421508_108261</name>
</gene>
<dbReference type="Gene3D" id="2.60.120.620">
    <property type="entry name" value="q2cbj1_9rhob like domain"/>
    <property type="match status" value="1"/>
</dbReference>
<sequence length="299" mass="33275">MTIQTISAATHTVEQVHDILARDGVVVLTDLVPMSVIDQVEAELAPYLERTPFGEGQFFGRRTKRTASIFAKSQASHQLGAHPYVTEVVKSFLLKHCSSIQISGTQAIAIHPDEPEQVLHADEELWPIERGRMEYQINTIWALTDFTEENGATRILPGSHKSVEIERLPDPSKVVAAEMKRGSLVIWLGSTVHGGGHNRSEGVRTGLSLAYCLGWMRQAENQYLANPPEMARTYPKELQDLLGYAVHEPNLGCFEGQSPRVLLEAEQRPDVLAFKDYLPGWAAEQVAQYYQMREAANAA</sequence>